<protein>
    <submittedName>
        <fullName evidence="1">DUF3221 domain-containing protein</fullName>
    </submittedName>
</protein>
<dbReference type="Proteomes" id="UP001271648">
    <property type="component" value="Unassembled WGS sequence"/>
</dbReference>
<dbReference type="InterPro" id="IPR021598">
    <property type="entry name" value="DUF3221"/>
</dbReference>
<reference evidence="1 2" key="1">
    <citation type="submission" date="2023-06" db="EMBL/GenBank/DDBJ databases">
        <title>Sporosarcina sp. nov., isolated from Korean traditional fermented seafood 'Jeotgal'.</title>
        <authorList>
            <person name="Yang A.I."/>
            <person name="Shin N.-R."/>
        </authorList>
    </citation>
    <scope>NUCLEOTIDE SEQUENCE [LARGE SCALE GENOMIC DNA]</scope>
    <source>
        <strain evidence="1 2">KCTC43456</strain>
    </source>
</reference>
<dbReference type="PROSITE" id="PS51257">
    <property type="entry name" value="PROKAR_LIPOPROTEIN"/>
    <property type="match status" value="1"/>
</dbReference>
<dbReference type="Pfam" id="PF11518">
    <property type="entry name" value="DUF3221"/>
    <property type="match status" value="1"/>
</dbReference>
<accession>A0AAW9AD29</accession>
<dbReference type="EMBL" id="JAUBDJ010000019">
    <property type="protein sequence ID" value="MDW0118850.1"/>
    <property type="molecule type" value="Genomic_DNA"/>
</dbReference>
<evidence type="ECO:0000313" key="2">
    <source>
        <dbReference type="Proteomes" id="UP001271648"/>
    </source>
</evidence>
<gene>
    <name evidence="1" type="ORF">QTL97_18155</name>
</gene>
<name>A0AAW9AD29_9BACL</name>
<organism evidence="1 2">
    <name type="scientific">Sporosarcina thermotolerans</name>
    <dbReference type="NCBI Taxonomy" id="633404"/>
    <lineage>
        <taxon>Bacteria</taxon>
        <taxon>Bacillati</taxon>
        <taxon>Bacillota</taxon>
        <taxon>Bacilli</taxon>
        <taxon>Bacillales</taxon>
        <taxon>Caryophanaceae</taxon>
        <taxon>Sporosarcina</taxon>
    </lineage>
</organism>
<comment type="caution">
    <text evidence="1">The sequence shown here is derived from an EMBL/GenBank/DDBJ whole genome shotgun (WGS) entry which is preliminary data.</text>
</comment>
<evidence type="ECO:0000313" key="1">
    <source>
        <dbReference type="EMBL" id="MDW0118850.1"/>
    </source>
</evidence>
<sequence>MNYRLTILLSAALLLGGCGTDDSPKNVAVEDSVEWKMLKMVSGREIIAELKQTAQETPKRDEAATIETPPEYEKPTKELAEDLAVKAIEGPAAIQAVEEVYGEGGIRDEGVLFIEIQTRGAKQSGVWIGLKEPDERVQQLLDLLQPKVDAGEILAEPIYIFRSPHTEKELNDLQDEVAEALKGIESEQGSYALYVDVINGEIEVSHDFLMPEQQEELRQQFADHTINFTQNGRMVAAPGESRIIAPEQTYTSTPLTDGGFVLSVSEGQFLVAGPNETAAFYKFPEADKLKVGQRVKVEASGRMMESYPSQGTAKFVEILPDYKPVNAKLSESQAVAKALEISGERLSNGYIVINEIIFDENEKKWIFELLPDDGEGILEVVDE</sequence>
<keyword evidence="2" id="KW-1185">Reference proteome</keyword>
<dbReference type="RefSeq" id="WP_317941390.1">
    <property type="nucleotide sequence ID" value="NZ_JAUBDJ010000019.1"/>
</dbReference>
<dbReference type="AlphaFoldDB" id="A0AAW9AD29"/>
<proteinExistence type="predicted"/>